<dbReference type="InterPro" id="IPR052160">
    <property type="entry name" value="Gypsy_RT_Integrase-like"/>
</dbReference>
<dbReference type="InterPro" id="IPR041588">
    <property type="entry name" value="Integrase_H2C2"/>
</dbReference>
<evidence type="ECO:0000313" key="3">
    <source>
        <dbReference type="Proteomes" id="UP000663879"/>
    </source>
</evidence>
<dbReference type="OrthoDB" id="441971at2759"/>
<comment type="caution">
    <text evidence="2">The sequence shown here is derived from an EMBL/GenBank/DDBJ whole genome shotgun (WGS) entry which is preliminary data.</text>
</comment>
<dbReference type="Proteomes" id="UP000663879">
    <property type="component" value="Unassembled WGS sequence"/>
</dbReference>
<proteinExistence type="predicted"/>
<name>A0A814F2L0_9BILA</name>
<keyword evidence="3" id="KW-1185">Reference proteome</keyword>
<feature type="domain" description="Integrase zinc-binding" evidence="1">
    <location>
        <begin position="98"/>
        <end position="148"/>
    </location>
</feature>
<gene>
    <name evidence="2" type="ORF">OXX778_LOCUS15234</name>
</gene>
<dbReference type="EMBL" id="CAJNOC010003314">
    <property type="protein sequence ID" value="CAF0977287.1"/>
    <property type="molecule type" value="Genomic_DNA"/>
</dbReference>
<dbReference type="PANTHER" id="PTHR47266">
    <property type="entry name" value="ENDONUCLEASE-RELATED"/>
    <property type="match status" value="1"/>
</dbReference>
<dbReference type="Pfam" id="PF17921">
    <property type="entry name" value="Integrase_H2C2"/>
    <property type="match status" value="1"/>
</dbReference>
<evidence type="ECO:0000313" key="2">
    <source>
        <dbReference type="EMBL" id="CAF0977287.1"/>
    </source>
</evidence>
<protein>
    <recommendedName>
        <fullName evidence="1">Integrase zinc-binding domain-containing protein</fullName>
    </recommendedName>
</protein>
<reference evidence="2" key="1">
    <citation type="submission" date="2021-02" db="EMBL/GenBank/DDBJ databases">
        <authorList>
            <person name="Nowell W R."/>
        </authorList>
    </citation>
    <scope>NUCLEOTIDE SEQUENCE</scope>
    <source>
        <strain evidence="2">Ploen Becks lab</strain>
    </source>
</reference>
<accession>A0A814F2L0</accession>
<organism evidence="2 3">
    <name type="scientific">Brachionus calyciflorus</name>
    <dbReference type="NCBI Taxonomy" id="104777"/>
    <lineage>
        <taxon>Eukaryota</taxon>
        <taxon>Metazoa</taxon>
        <taxon>Spiralia</taxon>
        <taxon>Gnathifera</taxon>
        <taxon>Rotifera</taxon>
        <taxon>Eurotatoria</taxon>
        <taxon>Monogononta</taxon>
        <taxon>Pseudotrocha</taxon>
        <taxon>Ploima</taxon>
        <taxon>Brachionidae</taxon>
        <taxon>Brachionus</taxon>
    </lineage>
</organism>
<dbReference type="Gene3D" id="1.10.340.70">
    <property type="match status" value="1"/>
</dbReference>
<dbReference type="AlphaFoldDB" id="A0A814F2L0"/>
<sequence>MVHSCTKHSNIDALSRPVLSLNIDEKKNDCDISDKYLEPHQDTNLIYFLKYGSHSPGPSSKQVNRVNRLQKHYKLKVDNLFYRKNFHERKFYFKVLKPDERLELIAKSHNIGHFKTETVFGDLSSKFFWKNMQQDIQNFINKFENCLAFSKIPIVDHPALALPMDSIFDRIGIDLILGLPETIEGFIGILVIIDNFTKFPVSNKIKDKKRNS</sequence>
<evidence type="ECO:0000259" key="1">
    <source>
        <dbReference type="Pfam" id="PF17921"/>
    </source>
</evidence>